<evidence type="ECO:0000256" key="2">
    <source>
        <dbReference type="ARBA" id="ARBA00022741"/>
    </source>
</evidence>
<dbReference type="Pfam" id="PF02237">
    <property type="entry name" value="BPL_C"/>
    <property type="match status" value="1"/>
</dbReference>
<dbReference type="InterPro" id="IPR008988">
    <property type="entry name" value="Transcriptional_repressor_C"/>
</dbReference>
<dbReference type="GO" id="GO:0005737">
    <property type="term" value="C:cytoplasm"/>
    <property type="evidence" value="ECO:0007669"/>
    <property type="project" value="TreeGrafter"/>
</dbReference>
<keyword evidence="1 7" id="KW-0436">Ligase</keyword>
<dbReference type="PANTHER" id="PTHR12835">
    <property type="entry name" value="BIOTIN PROTEIN LIGASE"/>
    <property type="match status" value="1"/>
</dbReference>
<dbReference type="Pfam" id="PF03099">
    <property type="entry name" value="BPL_LplA_LipB"/>
    <property type="match status" value="1"/>
</dbReference>
<dbReference type="NCBIfam" id="TIGR00121">
    <property type="entry name" value="birA_ligase"/>
    <property type="match status" value="1"/>
</dbReference>
<gene>
    <name evidence="7" type="ORF">MUN33_04565</name>
</gene>
<dbReference type="InterPro" id="IPR004143">
    <property type="entry name" value="BPL_LPL_catalytic"/>
</dbReference>
<dbReference type="SUPFAM" id="SSF50037">
    <property type="entry name" value="C-terminal domain of transcriptional repressors"/>
    <property type="match status" value="1"/>
</dbReference>
<name>A0A9X1WG43_9CORY</name>
<feature type="domain" description="BPL/LPL catalytic" evidence="6">
    <location>
        <begin position="15"/>
        <end position="222"/>
    </location>
</feature>
<accession>A0A9X1WG43</accession>
<dbReference type="CDD" id="cd16442">
    <property type="entry name" value="BPL"/>
    <property type="match status" value="1"/>
</dbReference>
<dbReference type="InterPro" id="IPR003142">
    <property type="entry name" value="BPL_C"/>
</dbReference>
<proteinExistence type="predicted"/>
<evidence type="ECO:0000256" key="1">
    <source>
        <dbReference type="ARBA" id="ARBA00022598"/>
    </source>
</evidence>
<keyword evidence="3" id="KW-0067">ATP-binding</keyword>
<dbReference type="GO" id="GO:0004077">
    <property type="term" value="F:biotin--[biotin carboxyl-carrier protein] ligase activity"/>
    <property type="evidence" value="ECO:0007669"/>
    <property type="project" value="UniProtKB-EC"/>
</dbReference>
<dbReference type="RefSeq" id="WP_244803714.1">
    <property type="nucleotide sequence ID" value="NZ_JALIEA010000011.1"/>
</dbReference>
<dbReference type="Gene3D" id="3.30.930.10">
    <property type="entry name" value="Bira Bifunctional Protein, Domain 2"/>
    <property type="match status" value="1"/>
</dbReference>
<keyword evidence="4" id="KW-0092">Biotin</keyword>
<keyword evidence="8" id="KW-1185">Reference proteome</keyword>
<keyword evidence="2" id="KW-0547">Nucleotide-binding</keyword>
<sequence>MTDSRAPLDASSLAALLPDGSRVGPISVTGTTGSTNTDLADAFRADPGTADRTVLLAEEQVTARGRLGRRWSAPAGAQVIMSVLLRPSAGEVPPARLGELPLLIGVAVAEAARGTGVDARLKWPNDVVVLDGPAHGPGDDARPASPYGYRKLAGILVEAVSLDPAAVVVGVGLNASITAEEFARAGVEAGTSLAVEGATMQTVQDRRALAAAELSRILEVDRAWRDGGEALERLRHRYRELSATLGTRVRAELPGGERLTGTAVDLDGQGGLVVATDDGGRRTVTAGDVVHLRPVSGAGSTGAKD</sequence>
<dbReference type="InterPro" id="IPR045864">
    <property type="entry name" value="aa-tRNA-synth_II/BPL/LPL"/>
</dbReference>
<organism evidence="7 8">
    <name type="scientific">Corynebacterium kalidii</name>
    <dbReference type="NCBI Taxonomy" id="2931982"/>
    <lineage>
        <taxon>Bacteria</taxon>
        <taxon>Bacillati</taxon>
        <taxon>Actinomycetota</taxon>
        <taxon>Actinomycetes</taxon>
        <taxon>Mycobacteriales</taxon>
        <taxon>Corynebacteriaceae</taxon>
        <taxon>Corynebacterium</taxon>
    </lineage>
</organism>
<dbReference type="EC" id="6.3.4.15" evidence="5"/>
<dbReference type="EMBL" id="JALIEA010000011">
    <property type="protein sequence ID" value="MCJ7857990.1"/>
    <property type="molecule type" value="Genomic_DNA"/>
</dbReference>
<dbReference type="InterPro" id="IPR004408">
    <property type="entry name" value="Biotin_CoA_COase_ligase"/>
</dbReference>
<dbReference type="AlphaFoldDB" id="A0A9X1WG43"/>
<reference evidence="7" key="1">
    <citation type="submission" date="2022-04" db="EMBL/GenBank/DDBJ databases">
        <title>Corynebacterium kalidii LD5P10.</title>
        <authorList>
            <person name="Sun J.Q."/>
        </authorList>
    </citation>
    <scope>NUCLEOTIDE SEQUENCE</scope>
    <source>
        <strain evidence="7">LD5P10</strain>
    </source>
</reference>
<evidence type="ECO:0000313" key="7">
    <source>
        <dbReference type="EMBL" id="MCJ7857990.1"/>
    </source>
</evidence>
<evidence type="ECO:0000313" key="8">
    <source>
        <dbReference type="Proteomes" id="UP001139207"/>
    </source>
</evidence>
<dbReference type="PANTHER" id="PTHR12835:SF5">
    <property type="entry name" value="BIOTIN--PROTEIN LIGASE"/>
    <property type="match status" value="1"/>
</dbReference>
<evidence type="ECO:0000256" key="4">
    <source>
        <dbReference type="ARBA" id="ARBA00023267"/>
    </source>
</evidence>
<comment type="caution">
    <text evidence="7">The sequence shown here is derived from an EMBL/GenBank/DDBJ whole genome shotgun (WGS) entry which is preliminary data.</text>
</comment>
<dbReference type="Gene3D" id="2.30.30.100">
    <property type="match status" value="1"/>
</dbReference>
<protein>
    <recommendedName>
        <fullName evidence="5">biotin--[biotin carboxyl-carrier protein] ligase</fullName>
        <ecNumber evidence="5">6.3.4.15</ecNumber>
    </recommendedName>
</protein>
<dbReference type="Proteomes" id="UP001139207">
    <property type="component" value="Unassembled WGS sequence"/>
</dbReference>
<evidence type="ECO:0000259" key="6">
    <source>
        <dbReference type="PROSITE" id="PS51733"/>
    </source>
</evidence>
<dbReference type="GO" id="GO:0005524">
    <property type="term" value="F:ATP binding"/>
    <property type="evidence" value="ECO:0007669"/>
    <property type="project" value="UniProtKB-KW"/>
</dbReference>
<dbReference type="SUPFAM" id="SSF55681">
    <property type="entry name" value="Class II aaRS and biotin synthetases"/>
    <property type="match status" value="1"/>
</dbReference>
<dbReference type="PROSITE" id="PS51733">
    <property type="entry name" value="BPL_LPL_CATALYTIC"/>
    <property type="match status" value="1"/>
</dbReference>
<evidence type="ECO:0000256" key="5">
    <source>
        <dbReference type="ARBA" id="ARBA00024227"/>
    </source>
</evidence>
<evidence type="ECO:0000256" key="3">
    <source>
        <dbReference type="ARBA" id="ARBA00022840"/>
    </source>
</evidence>